<keyword evidence="2 7" id="KW-0808">Transferase</keyword>
<keyword evidence="7" id="KW-0963">Cytoplasm</keyword>
<name>A0ABS1C1V1_9BACT</name>
<feature type="binding site" evidence="7">
    <location>
        <position position="79"/>
    </location>
    <ligand>
        <name>substrate</name>
    </ligand>
</feature>
<protein>
    <recommendedName>
        <fullName evidence="7">Shikimate kinase</fullName>
        <shortName evidence="7">SK</shortName>
        <ecNumber evidence="7">2.7.1.71</ecNumber>
    </recommendedName>
</protein>
<evidence type="ECO:0000256" key="6">
    <source>
        <dbReference type="ARBA" id="ARBA00023141"/>
    </source>
</evidence>
<keyword evidence="1 7" id="KW-0028">Amino-acid biosynthesis</keyword>
<evidence type="ECO:0000256" key="2">
    <source>
        <dbReference type="ARBA" id="ARBA00022679"/>
    </source>
</evidence>
<dbReference type="InterPro" id="IPR000623">
    <property type="entry name" value="Shikimate_kinase/TSH1"/>
</dbReference>
<feature type="binding site" evidence="7">
    <location>
        <position position="141"/>
    </location>
    <ligand>
        <name>substrate</name>
    </ligand>
</feature>
<feature type="binding site" evidence="7">
    <location>
        <position position="32"/>
    </location>
    <ligand>
        <name>substrate</name>
    </ligand>
</feature>
<gene>
    <name evidence="7" type="primary">aroK</name>
    <name evidence="8" type="ORF">I5M27_09925</name>
</gene>
<dbReference type="PRINTS" id="PR01100">
    <property type="entry name" value="SHIKIMTKNASE"/>
</dbReference>
<dbReference type="Gene3D" id="3.40.50.300">
    <property type="entry name" value="P-loop containing nucleotide triphosphate hydrolases"/>
    <property type="match status" value="1"/>
</dbReference>
<sequence length="176" mass="19353">MHIYLIGMPGAGKTTLGRNLAAQLGRTFLDLDEAIEEAAGKTIPQIFEEKGEAYFRELEAETLKTVSFSAEKLVVATGGGTPCFHQNMAFMHAHGLTVYLKVSPEVLAERLLASDLSARPLLKNKTKPLVMKYLRETLRERATFYEQAGIIFENPSVQLTAGASLAAFINRYESTA</sequence>
<organism evidence="8 9">
    <name type="scientific">Adhaeribacter terrigena</name>
    <dbReference type="NCBI Taxonomy" id="2793070"/>
    <lineage>
        <taxon>Bacteria</taxon>
        <taxon>Pseudomonadati</taxon>
        <taxon>Bacteroidota</taxon>
        <taxon>Cytophagia</taxon>
        <taxon>Cytophagales</taxon>
        <taxon>Hymenobacteraceae</taxon>
        <taxon>Adhaeribacter</taxon>
    </lineage>
</organism>
<accession>A0ABS1C1V1</accession>
<comment type="catalytic activity">
    <reaction evidence="7">
        <text>shikimate + ATP = 3-phosphoshikimate + ADP + H(+)</text>
        <dbReference type="Rhea" id="RHEA:13121"/>
        <dbReference type="ChEBI" id="CHEBI:15378"/>
        <dbReference type="ChEBI" id="CHEBI:30616"/>
        <dbReference type="ChEBI" id="CHEBI:36208"/>
        <dbReference type="ChEBI" id="CHEBI:145989"/>
        <dbReference type="ChEBI" id="CHEBI:456216"/>
        <dbReference type="EC" id="2.7.1.71"/>
    </reaction>
</comment>
<dbReference type="CDD" id="cd00464">
    <property type="entry name" value="SK"/>
    <property type="match status" value="1"/>
</dbReference>
<feature type="binding site" evidence="7">
    <location>
        <begin position="10"/>
        <end position="15"/>
    </location>
    <ligand>
        <name>ATP</name>
        <dbReference type="ChEBI" id="CHEBI:30616"/>
    </ligand>
</feature>
<feature type="binding site" evidence="7">
    <location>
        <position position="56"/>
    </location>
    <ligand>
        <name>substrate</name>
    </ligand>
</feature>
<evidence type="ECO:0000256" key="1">
    <source>
        <dbReference type="ARBA" id="ARBA00022605"/>
    </source>
</evidence>
<dbReference type="Proteomes" id="UP000644147">
    <property type="component" value="Unassembled WGS sequence"/>
</dbReference>
<keyword evidence="6 7" id="KW-0057">Aromatic amino acid biosynthesis</keyword>
<evidence type="ECO:0000256" key="3">
    <source>
        <dbReference type="ARBA" id="ARBA00022741"/>
    </source>
</evidence>
<evidence type="ECO:0000313" key="8">
    <source>
        <dbReference type="EMBL" id="MBK0403304.1"/>
    </source>
</evidence>
<dbReference type="InterPro" id="IPR027417">
    <property type="entry name" value="P-loop_NTPase"/>
</dbReference>
<evidence type="ECO:0000313" key="9">
    <source>
        <dbReference type="Proteomes" id="UP000644147"/>
    </source>
</evidence>
<keyword evidence="3 7" id="KW-0547">Nucleotide-binding</keyword>
<evidence type="ECO:0000256" key="5">
    <source>
        <dbReference type="ARBA" id="ARBA00022840"/>
    </source>
</evidence>
<comment type="caution">
    <text evidence="7">Lacks conserved residue(s) required for the propagation of feature annotation.</text>
</comment>
<keyword evidence="7" id="KW-0479">Metal-binding</keyword>
<dbReference type="GO" id="GO:0016301">
    <property type="term" value="F:kinase activity"/>
    <property type="evidence" value="ECO:0007669"/>
    <property type="project" value="UniProtKB-KW"/>
</dbReference>
<dbReference type="RefSeq" id="WP_200506056.1">
    <property type="nucleotide sequence ID" value="NZ_JAEHFX010000004.1"/>
</dbReference>
<comment type="subcellular location">
    <subcellularLocation>
        <location evidence="7">Cytoplasm</location>
    </subcellularLocation>
</comment>
<comment type="similarity">
    <text evidence="7">Belongs to the shikimate kinase family.</text>
</comment>
<feature type="binding site" evidence="7">
    <location>
        <position position="119"/>
    </location>
    <ligand>
        <name>ATP</name>
        <dbReference type="ChEBI" id="CHEBI:30616"/>
    </ligand>
</feature>
<feature type="binding site" evidence="7">
    <location>
        <position position="14"/>
    </location>
    <ligand>
        <name>Mg(2+)</name>
        <dbReference type="ChEBI" id="CHEBI:18420"/>
    </ligand>
</feature>
<reference evidence="8 9" key="1">
    <citation type="submission" date="2020-12" db="EMBL/GenBank/DDBJ databases">
        <title>Bacterial novel species Adhaeribacter sp. BT258 isolated from soil.</title>
        <authorList>
            <person name="Jung H.-Y."/>
        </authorList>
    </citation>
    <scope>NUCLEOTIDE SEQUENCE [LARGE SCALE GENOMIC DNA]</scope>
    <source>
        <strain evidence="8 9">BT258</strain>
    </source>
</reference>
<dbReference type="EMBL" id="JAEHFX010000004">
    <property type="protein sequence ID" value="MBK0403304.1"/>
    <property type="molecule type" value="Genomic_DNA"/>
</dbReference>
<comment type="cofactor">
    <cofactor evidence="7">
        <name>Mg(2+)</name>
        <dbReference type="ChEBI" id="CHEBI:18420"/>
    </cofactor>
    <text evidence="7">Binds 1 Mg(2+) ion per subunit.</text>
</comment>
<comment type="pathway">
    <text evidence="7">Metabolic intermediate biosynthesis; chorismate biosynthesis; chorismate from D-erythrose 4-phosphate and phosphoenolpyruvate: step 5/7.</text>
</comment>
<evidence type="ECO:0000256" key="4">
    <source>
        <dbReference type="ARBA" id="ARBA00022777"/>
    </source>
</evidence>
<dbReference type="PANTHER" id="PTHR21087">
    <property type="entry name" value="SHIKIMATE KINASE"/>
    <property type="match status" value="1"/>
</dbReference>
<evidence type="ECO:0000256" key="7">
    <source>
        <dbReference type="HAMAP-Rule" id="MF_00109"/>
    </source>
</evidence>
<proteinExistence type="inferred from homology"/>
<dbReference type="InterPro" id="IPR031322">
    <property type="entry name" value="Shikimate/glucono_kinase"/>
</dbReference>
<keyword evidence="7" id="KW-0460">Magnesium</keyword>
<keyword evidence="9" id="KW-1185">Reference proteome</keyword>
<dbReference type="Pfam" id="PF01202">
    <property type="entry name" value="SKI"/>
    <property type="match status" value="1"/>
</dbReference>
<dbReference type="EC" id="2.7.1.71" evidence="7"/>
<comment type="subunit">
    <text evidence="7">Monomer.</text>
</comment>
<dbReference type="HAMAP" id="MF_00109">
    <property type="entry name" value="Shikimate_kinase"/>
    <property type="match status" value="1"/>
</dbReference>
<dbReference type="PANTHER" id="PTHR21087:SF16">
    <property type="entry name" value="SHIKIMATE KINASE 1, CHLOROPLASTIC"/>
    <property type="match status" value="1"/>
</dbReference>
<keyword evidence="5 7" id="KW-0067">ATP-binding</keyword>
<dbReference type="SUPFAM" id="SSF52540">
    <property type="entry name" value="P-loop containing nucleoside triphosphate hydrolases"/>
    <property type="match status" value="1"/>
</dbReference>
<keyword evidence="4 7" id="KW-0418">Kinase</keyword>
<comment type="caution">
    <text evidence="8">The sequence shown here is derived from an EMBL/GenBank/DDBJ whole genome shotgun (WGS) entry which is preliminary data.</text>
</comment>
<comment type="function">
    <text evidence="7">Catalyzes the specific phosphorylation of the 3-hydroxyl group of shikimic acid using ATP as a cosubstrate.</text>
</comment>